<evidence type="ECO:0000313" key="3">
    <source>
        <dbReference type="EMBL" id="KAK3355549.1"/>
    </source>
</evidence>
<organism evidence="3 4">
    <name type="scientific">Neurospora tetraspora</name>
    <dbReference type="NCBI Taxonomy" id="94610"/>
    <lineage>
        <taxon>Eukaryota</taxon>
        <taxon>Fungi</taxon>
        <taxon>Dikarya</taxon>
        <taxon>Ascomycota</taxon>
        <taxon>Pezizomycotina</taxon>
        <taxon>Sordariomycetes</taxon>
        <taxon>Sordariomycetidae</taxon>
        <taxon>Sordariales</taxon>
        <taxon>Sordariaceae</taxon>
        <taxon>Neurospora</taxon>
    </lineage>
</organism>
<keyword evidence="2" id="KW-0472">Membrane</keyword>
<dbReference type="GeneID" id="87865708"/>
<evidence type="ECO:0000256" key="2">
    <source>
        <dbReference type="SAM" id="Phobius"/>
    </source>
</evidence>
<feature type="region of interest" description="Disordered" evidence="1">
    <location>
        <begin position="1"/>
        <end position="67"/>
    </location>
</feature>
<dbReference type="Proteomes" id="UP001278500">
    <property type="component" value="Unassembled WGS sequence"/>
</dbReference>
<dbReference type="AlphaFoldDB" id="A0AAE0MWI5"/>
<keyword evidence="4" id="KW-1185">Reference proteome</keyword>
<keyword evidence="2" id="KW-1133">Transmembrane helix</keyword>
<reference evidence="3" key="1">
    <citation type="journal article" date="2023" name="Mol. Phylogenet. Evol.">
        <title>Genome-scale phylogeny and comparative genomics of the fungal order Sordariales.</title>
        <authorList>
            <person name="Hensen N."/>
            <person name="Bonometti L."/>
            <person name="Westerberg I."/>
            <person name="Brannstrom I.O."/>
            <person name="Guillou S."/>
            <person name="Cros-Aarteil S."/>
            <person name="Calhoun S."/>
            <person name="Haridas S."/>
            <person name="Kuo A."/>
            <person name="Mondo S."/>
            <person name="Pangilinan J."/>
            <person name="Riley R."/>
            <person name="LaButti K."/>
            <person name="Andreopoulos B."/>
            <person name="Lipzen A."/>
            <person name="Chen C."/>
            <person name="Yan M."/>
            <person name="Daum C."/>
            <person name="Ng V."/>
            <person name="Clum A."/>
            <person name="Steindorff A."/>
            <person name="Ohm R.A."/>
            <person name="Martin F."/>
            <person name="Silar P."/>
            <person name="Natvig D.O."/>
            <person name="Lalanne C."/>
            <person name="Gautier V."/>
            <person name="Ament-Velasquez S.L."/>
            <person name="Kruys A."/>
            <person name="Hutchinson M.I."/>
            <person name="Powell A.J."/>
            <person name="Barry K."/>
            <person name="Miller A.N."/>
            <person name="Grigoriev I.V."/>
            <person name="Debuchy R."/>
            <person name="Gladieux P."/>
            <person name="Hiltunen Thoren M."/>
            <person name="Johannesson H."/>
        </authorList>
    </citation>
    <scope>NUCLEOTIDE SEQUENCE</scope>
    <source>
        <strain evidence="3">CBS 560.94</strain>
    </source>
</reference>
<dbReference type="RefSeq" id="XP_062686927.1">
    <property type="nucleotide sequence ID" value="XM_062828554.1"/>
</dbReference>
<gene>
    <name evidence="3" type="ORF">B0H65DRAFT_51221</name>
</gene>
<keyword evidence="2" id="KW-0812">Transmembrane</keyword>
<dbReference type="InterPro" id="IPR046536">
    <property type="entry name" value="DUF6601"/>
</dbReference>
<dbReference type="PANTHER" id="PTHR34414">
    <property type="entry name" value="HET DOMAIN-CONTAINING PROTEIN-RELATED"/>
    <property type="match status" value="1"/>
</dbReference>
<comment type="caution">
    <text evidence="3">The sequence shown here is derived from an EMBL/GenBank/DDBJ whole genome shotgun (WGS) entry which is preliminary data.</text>
</comment>
<protein>
    <submittedName>
        <fullName evidence="3">Uncharacterized protein</fullName>
    </submittedName>
</protein>
<feature type="transmembrane region" description="Helical" evidence="2">
    <location>
        <begin position="360"/>
        <end position="390"/>
    </location>
</feature>
<dbReference type="Pfam" id="PF20246">
    <property type="entry name" value="DUF6601"/>
    <property type="match status" value="1"/>
</dbReference>
<accession>A0AAE0MWI5</accession>
<name>A0AAE0MWI5_9PEZI</name>
<proteinExistence type="predicted"/>
<reference evidence="3" key="2">
    <citation type="submission" date="2023-06" db="EMBL/GenBank/DDBJ databases">
        <authorList>
            <consortium name="Lawrence Berkeley National Laboratory"/>
            <person name="Haridas S."/>
            <person name="Hensen N."/>
            <person name="Bonometti L."/>
            <person name="Westerberg I."/>
            <person name="Brannstrom I.O."/>
            <person name="Guillou S."/>
            <person name="Cros-Aarteil S."/>
            <person name="Calhoun S."/>
            <person name="Kuo A."/>
            <person name="Mondo S."/>
            <person name="Pangilinan J."/>
            <person name="Riley R."/>
            <person name="Labutti K."/>
            <person name="Andreopoulos B."/>
            <person name="Lipzen A."/>
            <person name="Chen C."/>
            <person name="Yanf M."/>
            <person name="Daum C."/>
            <person name="Ng V."/>
            <person name="Clum A."/>
            <person name="Steindorff A."/>
            <person name="Ohm R."/>
            <person name="Martin F."/>
            <person name="Silar P."/>
            <person name="Natvig D."/>
            <person name="Lalanne C."/>
            <person name="Gautier V."/>
            <person name="Ament-Velasquez S.L."/>
            <person name="Kruys A."/>
            <person name="Hutchinson M.I."/>
            <person name="Powell A.J."/>
            <person name="Barry K."/>
            <person name="Miller A.N."/>
            <person name="Grigoriev I.V."/>
            <person name="Debuchy R."/>
            <person name="Gladieux P."/>
            <person name="Thoren M.H."/>
            <person name="Johannesson H."/>
        </authorList>
    </citation>
    <scope>NUCLEOTIDE SEQUENCE</scope>
    <source>
        <strain evidence="3">CBS 560.94</strain>
    </source>
</reference>
<sequence length="415" mass="47236">MMGAAVESDVRSIATTATGPLSCPPSPPPAAEKDESQQSSIPAMAMTPSRIPRSMTSATTASKGPGCHWSRIQDMVGNTPQIKIAGTVIPNTADIRLGLKPADNVGKPYLPGQPRVYLDGSSSDPNDHPAEYLERSHLTKKTDRLLKWMKYIFVQTPSYRHIMPLHHQGAHDREIKVDEHPCLHLVWYYERIFIKPVPAYFYCKVFWEYIADANEEVYKACLGFMRSYYFLIKYEVDFELAVEKRLIPRKTDGKHPTYEEWCDFIRPFSLARDDQVSKRYEFGELRLSRLNMASFFFRGKLAFFHIWPQWGSFLTHSLAPLLTIFAICSVILNSMQVSLQALDTDFKEGDKWLSLKKASIWFPIGVSLLIAAVIFLALSGVSVVAVLDIWTGIKTRRLKKDNRWKGGEKTHGVIW</sequence>
<dbReference type="PANTHER" id="PTHR34414:SF1">
    <property type="entry name" value="SUBTILISIN-LIKE SERINE PROTEASE"/>
    <property type="match status" value="1"/>
</dbReference>
<evidence type="ECO:0000256" key="1">
    <source>
        <dbReference type="SAM" id="MobiDB-lite"/>
    </source>
</evidence>
<dbReference type="EMBL" id="JAUEPP010000001">
    <property type="protein sequence ID" value="KAK3355549.1"/>
    <property type="molecule type" value="Genomic_DNA"/>
</dbReference>
<evidence type="ECO:0000313" key="4">
    <source>
        <dbReference type="Proteomes" id="UP001278500"/>
    </source>
</evidence>